<feature type="domain" description="Nuclear condensin complex subunit 3 C-terminal" evidence="9">
    <location>
        <begin position="573"/>
        <end position="859"/>
    </location>
</feature>
<sequence>MIYDKETKQMYISTNYIILYHWYKIYYTHSIVSNNFLLDYRLKLCHSSDRDYIKQLTTRNSANFLKEFKLFTDSILVFEPTINNPFIERAMEFIASFCYVIKQTFDENDSNTVNEHPFLANIISHILERRNVLNYKIRARSCHLINKILDHLIGTELSIEFCNQIEESMLECLNDPKLEVRLEAILALHRFQEKFNPLDEIINTFKILIVGDRFSKVRRLCLEKIALRGDVMPTILTAIRDVDIGVRLAAFKRLTKLPRALNIEQRRFILMSASHEQSEKIKSFIESSFIPEWLSHFENSIHLFMKAIRLDAREDDVNETNMLCEFILKIIFKLKTLDELLKAVNISATDKLIPLENLNWESCNYWRILIEYIRKHEHFSEEVDHILPELTFFCQYIQRFCDNLPEMNTTTDFLQIQFLLKQLFTITKGYDISDPIGRSTLKNLIRYVLANIVLTLDTVQIIISNLEPIFPSTELRARFINELISDIVSPENDEEFINKEMEYQRKMLALKNDHKEATKLQEVAIAEKNYLLAETLEHRLIKINTEMKQLTMEKQSQLSELPSKKRDIATLIKCLDIAAGFLMSPKVRAMTPSLETLKTETIFELMIHDNEKVQSKALHCYGLCCLIDKKTAQDGIHLFSAPIYGYRSGQECDSQIVLVCIAAIVDLLRIYGTQLVAAPEERTDLSESQREDHCRQFFGGTSLTNIIHGLVDLMNDEEISVQESAGRGLCSLILSNTIQSAHLLSRLVLKWCNAFGESQKLKQMIGVTLQQLAHENSFHKQWENTIFITLKAIVYAPDDSQYCEVNIDEIAKFMVTLYQTNLEDKEDILNFAMRICLEIRKKPKAKQVLVLSNILTMIKFTIDSPLIDDLVAICDELFDVISSASAIKIS</sequence>
<dbReference type="GO" id="GO:0051301">
    <property type="term" value="P:cell division"/>
    <property type="evidence" value="ECO:0007669"/>
    <property type="project" value="UniProtKB-KW"/>
</dbReference>
<comment type="subcellular location">
    <subcellularLocation>
        <location evidence="1">Chromosome</location>
    </subcellularLocation>
</comment>
<dbReference type="AlphaFoldDB" id="A0ABD2P1Y7"/>
<dbReference type="PANTHER" id="PTHR14418">
    <property type="entry name" value="CONDENSIN COMPLEX SUBUNIT 3-RELATED"/>
    <property type="match status" value="1"/>
</dbReference>
<dbReference type="EMBL" id="JABFTP020000165">
    <property type="protein sequence ID" value="KAL3284965.1"/>
    <property type="molecule type" value="Genomic_DNA"/>
</dbReference>
<evidence type="ECO:0000256" key="1">
    <source>
        <dbReference type="ARBA" id="ARBA00004286"/>
    </source>
</evidence>
<keyword evidence="7" id="KW-0131">Cell cycle</keyword>
<evidence type="ECO:0000313" key="10">
    <source>
        <dbReference type="EMBL" id="KAL3284965.1"/>
    </source>
</evidence>
<dbReference type="PANTHER" id="PTHR14418:SF5">
    <property type="entry name" value="CONDENSIN COMPLEX SUBUNIT 3"/>
    <property type="match status" value="1"/>
</dbReference>
<evidence type="ECO:0000256" key="6">
    <source>
        <dbReference type="ARBA" id="ARBA00023067"/>
    </source>
</evidence>
<evidence type="ECO:0000256" key="2">
    <source>
        <dbReference type="ARBA" id="ARBA00006533"/>
    </source>
</evidence>
<comment type="similarity">
    <text evidence="2">Belongs to the CND3 (condensin subunit 3) family.</text>
</comment>
<name>A0ABD2P1Y7_9CUCU</name>
<accession>A0ABD2P1Y7</accession>
<dbReference type="InterPro" id="IPR025977">
    <property type="entry name" value="Cnd3_C"/>
</dbReference>
<evidence type="ECO:0000256" key="7">
    <source>
        <dbReference type="ARBA" id="ARBA00023306"/>
    </source>
</evidence>
<keyword evidence="11" id="KW-1185">Reference proteome</keyword>
<evidence type="ECO:0000313" key="11">
    <source>
        <dbReference type="Proteomes" id="UP001516400"/>
    </source>
</evidence>
<gene>
    <name evidence="10" type="ORF">HHI36_019094</name>
</gene>
<dbReference type="GO" id="GO:0005694">
    <property type="term" value="C:chromosome"/>
    <property type="evidence" value="ECO:0007669"/>
    <property type="project" value="UniProtKB-SubCell"/>
</dbReference>
<keyword evidence="4" id="KW-0132">Cell division</keyword>
<comment type="caution">
    <text evidence="10">The sequence shown here is derived from an EMBL/GenBank/DDBJ whole genome shotgun (WGS) entry which is preliminary data.</text>
</comment>
<feature type="repeat" description="HEAT" evidence="8">
    <location>
        <begin position="231"/>
        <end position="267"/>
    </location>
</feature>
<dbReference type="InterPro" id="IPR011989">
    <property type="entry name" value="ARM-like"/>
</dbReference>
<proteinExistence type="inferred from homology"/>
<evidence type="ECO:0000256" key="5">
    <source>
        <dbReference type="ARBA" id="ARBA00022776"/>
    </source>
</evidence>
<dbReference type="PROSITE" id="PS50077">
    <property type="entry name" value="HEAT_REPEAT"/>
    <property type="match status" value="1"/>
</dbReference>
<dbReference type="Gene3D" id="1.25.10.10">
    <property type="entry name" value="Leucine-rich Repeat Variant"/>
    <property type="match status" value="1"/>
</dbReference>
<dbReference type="GO" id="GO:0030261">
    <property type="term" value="P:chromosome condensation"/>
    <property type="evidence" value="ECO:0007669"/>
    <property type="project" value="UniProtKB-KW"/>
</dbReference>
<protein>
    <recommendedName>
        <fullName evidence="9">Nuclear condensin complex subunit 3 C-terminal domain-containing protein</fullName>
    </recommendedName>
</protein>
<dbReference type="InterPro" id="IPR027165">
    <property type="entry name" value="CND3"/>
</dbReference>
<evidence type="ECO:0000256" key="4">
    <source>
        <dbReference type="ARBA" id="ARBA00022618"/>
    </source>
</evidence>
<evidence type="ECO:0000256" key="3">
    <source>
        <dbReference type="ARBA" id="ARBA00022454"/>
    </source>
</evidence>
<organism evidence="10 11">
    <name type="scientific">Cryptolaemus montrouzieri</name>
    <dbReference type="NCBI Taxonomy" id="559131"/>
    <lineage>
        <taxon>Eukaryota</taxon>
        <taxon>Metazoa</taxon>
        <taxon>Ecdysozoa</taxon>
        <taxon>Arthropoda</taxon>
        <taxon>Hexapoda</taxon>
        <taxon>Insecta</taxon>
        <taxon>Pterygota</taxon>
        <taxon>Neoptera</taxon>
        <taxon>Endopterygota</taxon>
        <taxon>Coleoptera</taxon>
        <taxon>Polyphaga</taxon>
        <taxon>Cucujiformia</taxon>
        <taxon>Coccinelloidea</taxon>
        <taxon>Coccinellidae</taxon>
        <taxon>Scymninae</taxon>
        <taxon>Scymnini</taxon>
        <taxon>Cryptolaemus</taxon>
    </lineage>
</organism>
<dbReference type="InterPro" id="IPR016024">
    <property type="entry name" value="ARM-type_fold"/>
</dbReference>
<dbReference type="Pfam" id="PF12719">
    <property type="entry name" value="Cnd3"/>
    <property type="match status" value="1"/>
</dbReference>
<reference evidence="10 11" key="1">
    <citation type="journal article" date="2021" name="BMC Biol.">
        <title>Horizontally acquired antibacterial genes associated with adaptive radiation of ladybird beetles.</title>
        <authorList>
            <person name="Li H.S."/>
            <person name="Tang X.F."/>
            <person name="Huang Y.H."/>
            <person name="Xu Z.Y."/>
            <person name="Chen M.L."/>
            <person name="Du X.Y."/>
            <person name="Qiu B.Y."/>
            <person name="Chen P.T."/>
            <person name="Zhang W."/>
            <person name="Slipinski A."/>
            <person name="Escalona H.E."/>
            <person name="Waterhouse R.M."/>
            <person name="Zwick A."/>
            <person name="Pang H."/>
        </authorList>
    </citation>
    <scope>NUCLEOTIDE SEQUENCE [LARGE SCALE GENOMIC DNA]</scope>
    <source>
        <strain evidence="10">SYSU2018</strain>
    </source>
</reference>
<dbReference type="SUPFAM" id="SSF48371">
    <property type="entry name" value="ARM repeat"/>
    <property type="match status" value="1"/>
</dbReference>
<evidence type="ECO:0000259" key="9">
    <source>
        <dbReference type="Pfam" id="PF12719"/>
    </source>
</evidence>
<keyword evidence="3" id="KW-0158">Chromosome</keyword>
<evidence type="ECO:0000256" key="8">
    <source>
        <dbReference type="PROSITE-ProRule" id="PRU00103"/>
    </source>
</evidence>
<keyword evidence="6" id="KW-0226">DNA condensation</keyword>
<dbReference type="InterPro" id="IPR021133">
    <property type="entry name" value="HEAT_type_2"/>
</dbReference>
<keyword evidence="5" id="KW-0498">Mitosis</keyword>
<dbReference type="Proteomes" id="UP001516400">
    <property type="component" value="Unassembled WGS sequence"/>
</dbReference>